<dbReference type="Proteomes" id="UP001596004">
    <property type="component" value="Unassembled WGS sequence"/>
</dbReference>
<keyword evidence="5" id="KW-1185">Reference proteome</keyword>
<dbReference type="Pfam" id="PF17837">
    <property type="entry name" value="4PPT_N"/>
    <property type="match status" value="1"/>
</dbReference>
<dbReference type="EMBL" id="JBHSFP010000003">
    <property type="protein sequence ID" value="MFC4530407.1"/>
    <property type="molecule type" value="Genomic_DNA"/>
</dbReference>
<feature type="domain" description="4'-phosphopantetheinyl transferase N-terminal" evidence="3">
    <location>
        <begin position="27"/>
        <end position="94"/>
    </location>
</feature>
<name>A0ABV9CC25_9ACTN</name>
<dbReference type="InterPro" id="IPR003542">
    <property type="entry name" value="Enbac_synth_compD-like"/>
</dbReference>
<accession>A0ABV9CC25</accession>
<proteinExistence type="predicted"/>
<comment type="caution">
    <text evidence="4">The sequence shown here is derived from an EMBL/GenBank/DDBJ whole genome shotgun (WGS) entry which is preliminary data.</text>
</comment>
<evidence type="ECO:0000259" key="2">
    <source>
        <dbReference type="Pfam" id="PF01648"/>
    </source>
</evidence>
<dbReference type="RefSeq" id="WP_380838220.1">
    <property type="nucleotide sequence ID" value="NZ_JBHSFP010000003.1"/>
</dbReference>
<gene>
    <name evidence="4" type="ORF">ACFO60_06510</name>
</gene>
<sequence>MIERILPDGVVAAELFDDPADVELFPEEEAHIAEAVDKRRREFTSGRHCARTALAKLGFPHVPVPPGERGSPIWPPGVVGSITHCAGYRAAAVSLDVLSVGIDAEPYLPLPPGVLDAISLREERVMLAALGGDLHWDRVLFSAKESVYKAWFPLARRWLNFEDALIRIDGDGAFAASLLVSGPSVDGRMLTGFAGRWTVAGGIIATSVTVPRDPG</sequence>
<dbReference type="GO" id="GO:0016740">
    <property type="term" value="F:transferase activity"/>
    <property type="evidence" value="ECO:0007669"/>
    <property type="project" value="UniProtKB-KW"/>
</dbReference>
<keyword evidence="1 4" id="KW-0808">Transferase</keyword>
<dbReference type="PANTHER" id="PTHR38096">
    <property type="entry name" value="ENTEROBACTIN SYNTHASE COMPONENT D"/>
    <property type="match status" value="1"/>
</dbReference>
<evidence type="ECO:0000259" key="3">
    <source>
        <dbReference type="Pfam" id="PF17837"/>
    </source>
</evidence>
<reference evidence="5" key="1">
    <citation type="journal article" date="2019" name="Int. J. Syst. Evol. Microbiol.">
        <title>The Global Catalogue of Microorganisms (GCM) 10K type strain sequencing project: providing services to taxonomists for standard genome sequencing and annotation.</title>
        <authorList>
            <consortium name="The Broad Institute Genomics Platform"/>
            <consortium name="The Broad Institute Genome Sequencing Center for Infectious Disease"/>
            <person name="Wu L."/>
            <person name="Ma J."/>
        </authorList>
    </citation>
    <scope>NUCLEOTIDE SEQUENCE [LARGE SCALE GENOMIC DNA]</scope>
    <source>
        <strain evidence="5">CGMCC 4.7132</strain>
    </source>
</reference>
<feature type="domain" description="4'-phosphopantetheinyl transferase" evidence="2">
    <location>
        <begin position="99"/>
        <end position="179"/>
    </location>
</feature>
<dbReference type="Gene3D" id="3.90.470.20">
    <property type="entry name" value="4'-phosphopantetheinyl transferase domain"/>
    <property type="match status" value="1"/>
</dbReference>
<dbReference type="SUPFAM" id="SSF56214">
    <property type="entry name" value="4'-phosphopantetheinyl transferase"/>
    <property type="match status" value="1"/>
</dbReference>
<dbReference type="InterPro" id="IPR037143">
    <property type="entry name" value="4-PPantetheinyl_Trfase_dom_sf"/>
</dbReference>
<protein>
    <submittedName>
        <fullName evidence="4">4'-phosphopantetheinyl transferase</fullName>
    </submittedName>
</protein>
<evidence type="ECO:0000256" key="1">
    <source>
        <dbReference type="ARBA" id="ARBA00022679"/>
    </source>
</evidence>
<dbReference type="PANTHER" id="PTHR38096:SF1">
    <property type="entry name" value="ENTEROBACTIN SYNTHASE COMPONENT D"/>
    <property type="match status" value="1"/>
</dbReference>
<dbReference type="InterPro" id="IPR008278">
    <property type="entry name" value="4-PPantetheinyl_Trfase_dom"/>
</dbReference>
<dbReference type="PRINTS" id="PR01399">
    <property type="entry name" value="ENTSNTHTASED"/>
</dbReference>
<evidence type="ECO:0000313" key="5">
    <source>
        <dbReference type="Proteomes" id="UP001596004"/>
    </source>
</evidence>
<dbReference type="Pfam" id="PF01648">
    <property type="entry name" value="ACPS"/>
    <property type="match status" value="1"/>
</dbReference>
<dbReference type="InterPro" id="IPR041354">
    <property type="entry name" value="4PPT_N"/>
</dbReference>
<evidence type="ECO:0000313" key="4">
    <source>
        <dbReference type="EMBL" id="MFC4530407.1"/>
    </source>
</evidence>
<organism evidence="4 5">
    <name type="scientific">Sphaerisporangium dianthi</name>
    <dbReference type="NCBI Taxonomy" id="1436120"/>
    <lineage>
        <taxon>Bacteria</taxon>
        <taxon>Bacillati</taxon>
        <taxon>Actinomycetota</taxon>
        <taxon>Actinomycetes</taxon>
        <taxon>Streptosporangiales</taxon>
        <taxon>Streptosporangiaceae</taxon>
        <taxon>Sphaerisporangium</taxon>
    </lineage>
</organism>